<evidence type="ECO:0000256" key="1">
    <source>
        <dbReference type="ARBA" id="ARBA00004906"/>
    </source>
</evidence>
<evidence type="ECO:0000259" key="2">
    <source>
        <dbReference type="PROSITE" id="PS50097"/>
    </source>
</evidence>
<comment type="pathway">
    <text evidence="1">Protein modification; protein ubiquitination.</text>
</comment>
<organism evidence="3 4">
    <name type="scientific">Riccia fluitans</name>
    <dbReference type="NCBI Taxonomy" id="41844"/>
    <lineage>
        <taxon>Eukaryota</taxon>
        <taxon>Viridiplantae</taxon>
        <taxon>Streptophyta</taxon>
        <taxon>Embryophyta</taxon>
        <taxon>Marchantiophyta</taxon>
        <taxon>Marchantiopsida</taxon>
        <taxon>Marchantiidae</taxon>
        <taxon>Marchantiales</taxon>
        <taxon>Ricciaceae</taxon>
        <taxon>Riccia</taxon>
    </lineage>
</organism>
<dbReference type="Pfam" id="PF00651">
    <property type="entry name" value="BTB"/>
    <property type="match status" value="1"/>
</dbReference>
<protein>
    <recommendedName>
        <fullName evidence="2">BTB domain-containing protein</fullName>
    </recommendedName>
</protein>
<dbReference type="PROSITE" id="PS50097">
    <property type="entry name" value="BTB"/>
    <property type="match status" value="1"/>
</dbReference>
<dbReference type="EMBL" id="JBHFFA010000007">
    <property type="protein sequence ID" value="KAL2611338.1"/>
    <property type="molecule type" value="Genomic_DNA"/>
</dbReference>
<feature type="domain" description="BTB" evidence="2">
    <location>
        <begin position="59"/>
        <end position="127"/>
    </location>
</feature>
<dbReference type="Proteomes" id="UP001605036">
    <property type="component" value="Unassembled WGS sequence"/>
</dbReference>
<proteinExistence type="predicted"/>
<comment type="caution">
    <text evidence="3">The sequence shown here is derived from an EMBL/GenBank/DDBJ whole genome shotgun (WGS) entry which is preliminary data.</text>
</comment>
<dbReference type="PANTHER" id="PTHR24413">
    <property type="entry name" value="SPECKLE-TYPE POZ PROTEIN"/>
    <property type="match status" value="1"/>
</dbReference>
<gene>
    <name evidence="3" type="ORF">R1flu_023030</name>
</gene>
<dbReference type="Gene3D" id="3.30.710.10">
    <property type="entry name" value="Potassium Channel Kv1.1, Chain A"/>
    <property type="match status" value="1"/>
</dbReference>
<reference evidence="3 4" key="1">
    <citation type="submission" date="2024-09" db="EMBL/GenBank/DDBJ databases">
        <title>Chromosome-scale assembly of Riccia fluitans.</title>
        <authorList>
            <person name="Paukszto L."/>
            <person name="Sawicki J."/>
            <person name="Karawczyk K."/>
            <person name="Piernik-Szablinska J."/>
            <person name="Szczecinska M."/>
            <person name="Mazdziarz M."/>
        </authorList>
    </citation>
    <scope>NUCLEOTIDE SEQUENCE [LARGE SCALE GENOMIC DNA]</scope>
    <source>
        <strain evidence="3">Rf_01</strain>
        <tissue evidence="3">Aerial parts of the thallus</tissue>
    </source>
</reference>
<name>A0ABD1XUY4_9MARC</name>
<dbReference type="InterPro" id="IPR000210">
    <property type="entry name" value="BTB/POZ_dom"/>
</dbReference>
<sequence>MFTNQAVDPSRCRLDSWDSVPGTWVSIDVLLAVDLCEKEKRLEFLSAYESNPLSKDFRGDVRLVGYDQEPVFAHRIILAGKSQVFKRMFENDMEEKETGIVQIDDASIPVLRSNVKYCYTADISFTTETSVEELLKIDHKYCIGNLKTLCDEVLSRTINEDNICDRMVLAEIYEVKKLEGNLNRFYSENLDKLNIYSLVAKRLCTRFSG</sequence>
<dbReference type="InterPro" id="IPR011333">
    <property type="entry name" value="SKP1/BTB/POZ_sf"/>
</dbReference>
<evidence type="ECO:0000313" key="3">
    <source>
        <dbReference type="EMBL" id="KAL2611338.1"/>
    </source>
</evidence>
<evidence type="ECO:0000313" key="4">
    <source>
        <dbReference type="Proteomes" id="UP001605036"/>
    </source>
</evidence>
<accession>A0ABD1XUY4</accession>
<keyword evidence="4" id="KW-1185">Reference proteome</keyword>
<dbReference type="SUPFAM" id="SSF54695">
    <property type="entry name" value="POZ domain"/>
    <property type="match status" value="1"/>
</dbReference>
<dbReference type="CDD" id="cd18186">
    <property type="entry name" value="BTB_POZ_ZBTB_KLHL-like"/>
    <property type="match status" value="1"/>
</dbReference>
<dbReference type="SMART" id="SM00225">
    <property type="entry name" value="BTB"/>
    <property type="match status" value="1"/>
</dbReference>
<dbReference type="AlphaFoldDB" id="A0ABD1XUY4"/>